<feature type="compositionally biased region" description="Low complexity" evidence="4">
    <location>
        <begin position="470"/>
        <end position="482"/>
    </location>
</feature>
<keyword evidence="7" id="KW-1185">Reference proteome</keyword>
<feature type="compositionally biased region" description="Acidic residues" evidence="4">
    <location>
        <begin position="691"/>
        <end position="702"/>
    </location>
</feature>
<organism evidence="6 7">
    <name type="scientific">Almyronema epifaneia S1</name>
    <dbReference type="NCBI Taxonomy" id="2991925"/>
    <lineage>
        <taxon>Bacteria</taxon>
        <taxon>Bacillati</taxon>
        <taxon>Cyanobacteriota</taxon>
        <taxon>Cyanophyceae</taxon>
        <taxon>Nodosilineales</taxon>
        <taxon>Nodosilineaceae</taxon>
        <taxon>Almyronema</taxon>
        <taxon>Almyronema epifaneia</taxon>
    </lineage>
</organism>
<comment type="function">
    <text evidence="1">Converts beta-D-mannuronic acid (M) to alpha-L-guluronic acid (G), producing a polymer with gel-forming capacity, required for the formation of the cyst coat.</text>
</comment>
<dbReference type="InterPro" id="IPR001343">
    <property type="entry name" value="Hemolysn_Ca-bd"/>
</dbReference>
<dbReference type="NCBIfam" id="NF041518">
    <property type="entry name" value="choice_anch_Q"/>
    <property type="match status" value="1"/>
</dbReference>
<gene>
    <name evidence="6" type="ORF">ACFVKH_04940</name>
</gene>
<dbReference type="PANTHER" id="PTHR38340">
    <property type="entry name" value="S-LAYER PROTEIN"/>
    <property type="match status" value="1"/>
</dbReference>
<dbReference type="InterPro" id="IPR050557">
    <property type="entry name" value="RTX_toxin/Mannuronan_C5-epim"/>
</dbReference>
<dbReference type="SUPFAM" id="SSF51120">
    <property type="entry name" value="beta-Roll"/>
    <property type="match status" value="3"/>
</dbReference>
<feature type="domain" description="Right handed beta helix" evidence="5">
    <location>
        <begin position="95"/>
        <end position="226"/>
    </location>
</feature>
<evidence type="ECO:0000256" key="4">
    <source>
        <dbReference type="SAM" id="MobiDB-lite"/>
    </source>
</evidence>
<name>A0ABW6ICL4_9CYAN</name>
<dbReference type="RefSeq" id="WP_377962483.1">
    <property type="nucleotide sequence ID" value="NZ_JBHZOL010000031.1"/>
</dbReference>
<feature type="compositionally biased region" description="Basic and acidic residues" evidence="4">
    <location>
        <begin position="715"/>
        <end position="724"/>
    </location>
</feature>
<dbReference type="PROSITE" id="PS00330">
    <property type="entry name" value="HEMOLYSIN_CALCIUM"/>
    <property type="match status" value="6"/>
</dbReference>
<dbReference type="Proteomes" id="UP001600165">
    <property type="component" value="Unassembled WGS sequence"/>
</dbReference>
<dbReference type="SUPFAM" id="SSF51126">
    <property type="entry name" value="Pectin lyase-like"/>
    <property type="match status" value="2"/>
</dbReference>
<proteinExistence type="predicted"/>
<feature type="compositionally biased region" description="Polar residues" evidence="4">
    <location>
        <begin position="513"/>
        <end position="523"/>
    </location>
</feature>
<dbReference type="InterPro" id="IPR006626">
    <property type="entry name" value="PbH1"/>
</dbReference>
<evidence type="ECO:0000256" key="2">
    <source>
        <dbReference type="ARBA" id="ARBA00004613"/>
    </source>
</evidence>
<evidence type="ECO:0000313" key="7">
    <source>
        <dbReference type="Proteomes" id="UP001600165"/>
    </source>
</evidence>
<feature type="region of interest" description="Disordered" evidence="4">
    <location>
        <begin position="644"/>
        <end position="729"/>
    </location>
</feature>
<keyword evidence="3" id="KW-0964">Secreted</keyword>
<dbReference type="Gene3D" id="2.150.10.10">
    <property type="entry name" value="Serralysin-like metalloprotease, C-terminal"/>
    <property type="match status" value="4"/>
</dbReference>
<dbReference type="Pfam" id="PF13229">
    <property type="entry name" value="Beta_helix"/>
    <property type="match status" value="1"/>
</dbReference>
<comment type="caution">
    <text evidence="6">The sequence shown here is derived from an EMBL/GenBank/DDBJ whole genome shotgun (WGS) entry which is preliminary data.</text>
</comment>
<dbReference type="PRINTS" id="PR00313">
    <property type="entry name" value="CABNDNGRPT"/>
</dbReference>
<evidence type="ECO:0000256" key="1">
    <source>
        <dbReference type="ARBA" id="ARBA00002822"/>
    </source>
</evidence>
<dbReference type="PANTHER" id="PTHR38340:SF1">
    <property type="entry name" value="S-LAYER PROTEIN"/>
    <property type="match status" value="1"/>
</dbReference>
<accession>A0ABW6ICL4</accession>
<evidence type="ECO:0000259" key="5">
    <source>
        <dbReference type="Pfam" id="PF13229"/>
    </source>
</evidence>
<feature type="region of interest" description="Disordered" evidence="4">
    <location>
        <begin position="1"/>
        <end position="23"/>
    </location>
</feature>
<dbReference type="Gene3D" id="2.160.20.10">
    <property type="entry name" value="Single-stranded right-handed beta-helix, Pectin lyase-like"/>
    <property type="match status" value="2"/>
</dbReference>
<dbReference type="InterPro" id="IPR012334">
    <property type="entry name" value="Pectin_lyas_fold"/>
</dbReference>
<dbReference type="EMBL" id="JBHZOL010000031">
    <property type="protein sequence ID" value="MFE4105612.1"/>
    <property type="molecule type" value="Genomic_DNA"/>
</dbReference>
<feature type="region of interest" description="Disordered" evidence="4">
    <location>
        <begin position="603"/>
        <end position="631"/>
    </location>
</feature>
<dbReference type="InterPro" id="IPR011049">
    <property type="entry name" value="Serralysin-like_metalloprot_C"/>
</dbReference>
<evidence type="ECO:0000313" key="6">
    <source>
        <dbReference type="EMBL" id="MFE4105612.1"/>
    </source>
</evidence>
<feature type="region of interest" description="Disordered" evidence="4">
    <location>
        <begin position="450"/>
        <end position="523"/>
    </location>
</feature>
<dbReference type="InterPro" id="IPR059226">
    <property type="entry name" value="Choice_anch_Q_dom"/>
</dbReference>
<dbReference type="InterPro" id="IPR018511">
    <property type="entry name" value="Hemolysin-typ_Ca-bd_CS"/>
</dbReference>
<feature type="compositionally biased region" description="Low complexity" evidence="4">
    <location>
        <begin position="490"/>
        <end position="512"/>
    </location>
</feature>
<dbReference type="InterPro" id="IPR011050">
    <property type="entry name" value="Pectin_lyase_fold/virulence"/>
</dbReference>
<dbReference type="SMART" id="SM00710">
    <property type="entry name" value="PbH1"/>
    <property type="match status" value="8"/>
</dbReference>
<protein>
    <submittedName>
        <fullName evidence="6">Right-handed parallel beta-helix repeat-containing protein</fullName>
    </submittedName>
</protein>
<reference evidence="6 7" key="1">
    <citation type="submission" date="2024-10" db="EMBL/GenBank/DDBJ databases">
        <authorList>
            <person name="Ratan Roy A."/>
            <person name="Morales Sandoval P.H."/>
            <person name="De Los Santos Villalobos S."/>
            <person name="Chakraborty S."/>
            <person name="Mukherjee J."/>
        </authorList>
    </citation>
    <scope>NUCLEOTIDE SEQUENCE [LARGE SCALE GENOMIC DNA]</scope>
    <source>
        <strain evidence="6 7">S1</strain>
    </source>
</reference>
<dbReference type="InterPro" id="IPR039448">
    <property type="entry name" value="Beta_helix"/>
</dbReference>
<feature type="compositionally biased region" description="Polar residues" evidence="4">
    <location>
        <begin position="1"/>
        <end position="19"/>
    </location>
</feature>
<dbReference type="Pfam" id="PF00353">
    <property type="entry name" value="HemolysinCabind"/>
    <property type="match status" value="6"/>
</dbReference>
<evidence type="ECO:0000256" key="3">
    <source>
        <dbReference type="ARBA" id="ARBA00022525"/>
    </source>
</evidence>
<sequence length="863" mass="89752">MNTNSRSYYVSPNGNNKNPGTKELPWKDISYAVSQRSPVKAGDTVLVQSGTYRESITLEKSGNSQQGHINLKANGNVILRDPNPNAGGFREGVIQSAGEGYWVIDGFRIENTSWAGISLRDANNMIVQNNHTYETGASGIIVMPDTYFGGGEAEVTSSNIKILNNTVERANWKWKTSNDQGSPQEALSLWGVDGFEVAGNFVKNTTKEGIDIKTGSRNGSVHNNTVTGTAQISGGYGGYRGGPAIYVDGNRANTFNVDIYNNTVYGNRADGIVIADEVARVGKVSDIRIYNNVVYDNGQQGVNGGSGIGVGHNVEGVEILNNTLSGNVQAIVIGGNLASGYQRVNNVLIRNNIFADSTYRNGYFANVSNVTVDHNLFTDGFSQLYQTGGSISNLQQRQNTAVDSVGFVNADKKDFRLSQSSAAIDRGSNQIGRYAQNALNEVQRPKGGRIDAGAYEFSNSVPAPTPSPSAPNVAAPQESGGVSSSGGGLPSTPTPADGSGTGSPPTGPDQGSVITISGDQDSNLLRGGAEAEQILGLAGNDKIFGNGGDDILLGGNGDDEIRGGLGNDVITGNNGNDVLLGNEGDDNLQGGLGRDRIKGDLGNDVISGDDGSDWLQGGAGDDQIKGGDSNDQLFGDQGDDALFGEGGNDLLRGGAGNDSMAGGEGNDSLFGENGNDQLVGGMGRDRLNGGNDDDELWGDSGDDWLQGGSGNDQIKAGEDSDRLFGEAGDDVLEGGLGRDILKGGSGQDQLIGTDPSAPQVGLAEQDDLIGGSDADTFWLGDATQSFYGSGGDSDYALIHDFRANQGDVIQLHGRAEQYSLGSAPAGQPKGTAIYLNTASGEDLIAVVKGNANLDLASSSFDFV</sequence>
<comment type="subcellular location">
    <subcellularLocation>
        <location evidence="2">Secreted</location>
    </subcellularLocation>
</comment>